<name>A0A420VUR2_9SPHI</name>
<organism evidence="1 2">
    <name type="scientific">Sphingobacterium puteale</name>
    <dbReference type="NCBI Taxonomy" id="2420510"/>
    <lineage>
        <taxon>Bacteria</taxon>
        <taxon>Pseudomonadati</taxon>
        <taxon>Bacteroidota</taxon>
        <taxon>Sphingobacteriia</taxon>
        <taxon>Sphingobacteriales</taxon>
        <taxon>Sphingobacteriaceae</taxon>
        <taxon>Sphingobacterium</taxon>
    </lineage>
</organism>
<protein>
    <submittedName>
        <fullName evidence="1">Uncharacterized protein</fullName>
    </submittedName>
</protein>
<accession>A0A420VUR2</accession>
<dbReference type="AlphaFoldDB" id="A0A420VUR2"/>
<proteinExistence type="predicted"/>
<sequence length="99" mass="11416">MLFRKQTTRKTIDFSESVFYTGGYGNIPLTDHQFANAEEVRNFRPFPQIKALALNNEFDSKLDLFYSRIGGVFISAEWRSAIQSSGAKILYFKNTKYTT</sequence>
<evidence type="ECO:0000313" key="1">
    <source>
        <dbReference type="EMBL" id="RKO70113.1"/>
    </source>
</evidence>
<dbReference type="EMBL" id="RBWS01000014">
    <property type="protein sequence ID" value="RKO70113.1"/>
    <property type="molecule type" value="Genomic_DNA"/>
</dbReference>
<dbReference type="Proteomes" id="UP000282423">
    <property type="component" value="Unassembled WGS sequence"/>
</dbReference>
<gene>
    <name evidence="1" type="ORF">D7322_18195</name>
</gene>
<evidence type="ECO:0000313" key="2">
    <source>
        <dbReference type="Proteomes" id="UP000282423"/>
    </source>
</evidence>
<comment type="caution">
    <text evidence="1">The sequence shown here is derived from an EMBL/GenBank/DDBJ whole genome shotgun (WGS) entry which is preliminary data.</text>
</comment>
<keyword evidence="2" id="KW-1185">Reference proteome</keyword>
<reference evidence="1 2" key="1">
    <citation type="submission" date="2018-10" db="EMBL/GenBank/DDBJ databases">
        <title>Sphingobacterium sp. M05W1-28.</title>
        <authorList>
            <person name="Cai H."/>
        </authorList>
    </citation>
    <scope>NUCLEOTIDE SEQUENCE [LARGE SCALE GENOMIC DNA]</scope>
    <source>
        <strain evidence="1 2">M05W1-28</strain>
    </source>
</reference>